<evidence type="ECO:0000256" key="1">
    <source>
        <dbReference type="ARBA" id="ARBA00004123"/>
    </source>
</evidence>
<dbReference type="SMART" id="SM00360">
    <property type="entry name" value="RRM"/>
    <property type="match status" value="1"/>
</dbReference>
<comment type="subcellular location">
    <subcellularLocation>
        <location evidence="1">Nucleus</location>
    </subcellularLocation>
</comment>
<accession>A0A1Y1X5G0</accession>
<dbReference type="InterPro" id="IPR012677">
    <property type="entry name" value="Nucleotide-bd_a/b_plait_sf"/>
</dbReference>
<dbReference type="PANTHER" id="PTHR13952:SF6">
    <property type="entry name" value="U11_U12 SMALL NUCLEAR RIBONUCLEOPROTEIN 35 KDA PROTEIN"/>
    <property type="match status" value="1"/>
</dbReference>
<feature type="domain" description="RRM" evidence="5">
    <location>
        <begin position="51"/>
        <end position="129"/>
    </location>
</feature>
<evidence type="ECO:0000256" key="4">
    <source>
        <dbReference type="SAM" id="MobiDB-lite"/>
    </source>
</evidence>
<feature type="compositionally biased region" description="Basic and acidic residues" evidence="4">
    <location>
        <begin position="237"/>
        <end position="322"/>
    </location>
</feature>
<dbReference type="Proteomes" id="UP000193944">
    <property type="component" value="Unassembled WGS sequence"/>
</dbReference>
<comment type="caution">
    <text evidence="6">The sequence shown here is derived from an EMBL/GenBank/DDBJ whole genome shotgun (WGS) entry which is preliminary data.</text>
</comment>
<reference evidence="6 7" key="2">
    <citation type="submission" date="2016-08" db="EMBL/GenBank/DDBJ databases">
        <title>Pervasive Adenine N6-methylation of Active Genes in Fungi.</title>
        <authorList>
            <consortium name="DOE Joint Genome Institute"/>
            <person name="Mondo S.J."/>
            <person name="Dannebaum R.O."/>
            <person name="Kuo R.C."/>
            <person name="Labutti K."/>
            <person name="Haridas S."/>
            <person name="Kuo A."/>
            <person name="Salamov A."/>
            <person name="Ahrendt S.R."/>
            <person name="Lipzen A."/>
            <person name="Sullivan W."/>
            <person name="Andreopoulos W.B."/>
            <person name="Clum A."/>
            <person name="Lindquist E."/>
            <person name="Daum C."/>
            <person name="Ramamoorthy G.K."/>
            <person name="Gryganskyi A."/>
            <person name="Culley D."/>
            <person name="Magnuson J.K."/>
            <person name="James T.Y."/>
            <person name="O'Malley M.A."/>
            <person name="Stajich J.E."/>
            <person name="Spatafora J.W."/>
            <person name="Visel A."/>
            <person name="Grigoriev I.V."/>
        </authorList>
    </citation>
    <scope>NUCLEOTIDE SEQUENCE [LARGE SCALE GENOMIC DNA]</scope>
    <source>
        <strain evidence="6 7">S4</strain>
    </source>
</reference>
<dbReference type="Gene3D" id="3.30.70.330">
    <property type="match status" value="1"/>
</dbReference>
<dbReference type="FunFam" id="3.30.70.330:FF:000132">
    <property type="entry name" value="Small nuclear ribonucleoprotein U11/U12 subunit 35"/>
    <property type="match status" value="1"/>
</dbReference>
<organism evidence="6 7">
    <name type="scientific">Anaeromyces robustus</name>
    <dbReference type="NCBI Taxonomy" id="1754192"/>
    <lineage>
        <taxon>Eukaryota</taxon>
        <taxon>Fungi</taxon>
        <taxon>Fungi incertae sedis</taxon>
        <taxon>Chytridiomycota</taxon>
        <taxon>Chytridiomycota incertae sedis</taxon>
        <taxon>Neocallimastigomycetes</taxon>
        <taxon>Neocallimastigales</taxon>
        <taxon>Neocallimastigaceae</taxon>
        <taxon>Anaeromyces</taxon>
    </lineage>
</organism>
<dbReference type="OrthoDB" id="6159137at2759"/>
<feature type="compositionally biased region" description="Basic residues" evidence="4">
    <location>
        <begin position="338"/>
        <end position="363"/>
    </location>
</feature>
<evidence type="ECO:0000256" key="3">
    <source>
        <dbReference type="PROSITE-ProRule" id="PRU00176"/>
    </source>
</evidence>
<feature type="region of interest" description="Disordered" evidence="4">
    <location>
        <begin position="197"/>
        <end position="363"/>
    </location>
</feature>
<sequence length="363" mass="43314">MWYLEEYNPLLAGSIDGTDTLPHDHGIVRAINSYYSLKKPVISSLTSDSLKTLFIGRLNENTKEEDIKNVFSKFGKIKNVRIILDIVTGISRGYGFIEFESEKECKEAYKNGDNIKIDGQKILVDYERSRIMKNWIPRRLGGGFGGKKESGQLRFGSIDRPFKEPINIGENQKMPDISRNQKYSDCWRDYLFKKAKESKSKNDKNNENISKKDNRSSSRHTIEDKYNHSKNHNSRHSSKEKYKDNNRSRSRERRLSKDKYKDRNRSRSRERRSSKDKYKDRNRSKSHDRHISKDKYKDLNQNRSNDRHYNKRHRDDKYDKYNNTKRKHTENETINNNKRSRNRSRSKSNSRHHHHSHSHDKYH</sequence>
<dbReference type="GO" id="GO:0017069">
    <property type="term" value="F:snRNA binding"/>
    <property type="evidence" value="ECO:0007669"/>
    <property type="project" value="TreeGrafter"/>
</dbReference>
<dbReference type="AlphaFoldDB" id="A0A1Y1X5G0"/>
<reference evidence="6 7" key="1">
    <citation type="submission" date="2016-08" db="EMBL/GenBank/DDBJ databases">
        <title>A Parts List for Fungal Cellulosomes Revealed by Comparative Genomics.</title>
        <authorList>
            <consortium name="DOE Joint Genome Institute"/>
            <person name="Haitjema C.H."/>
            <person name="Gilmore S.P."/>
            <person name="Henske J.K."/>
            <person name="Solomon K.V."/>
            <person name="De Groot R."/>
            <person name="Kuo A."/>
            <person name="Mondo S.J."/>
            <person name="Salamov A.A."/>
            <person name="Labutti K."/>
            <person name="Zhao Z."/>
            <person name="Chiniquy J."/>
            <person name="Barry K."/>
            <person name="Brewer H.M."/>
            <person name="Purvine S.O."/>
            <person name="Wright A.T."/>
            <person name="Boxma B."/>
            <person name="Van Alen T."/>
            <person name="Hackstein J.H."/>
            <person name="Baker S.E."/>
            <person name="Grigoriev I.V."/>
            <person name="O'Malley M.A."/>
        </authorList>
    </citation>
    <scope>NUCLEOTIDE SEQUENCE [LARGE SCALE GENOMIC DNA]</scope>
    <source>
        <strain evidence="6 7">S4</strain>
    </source>
</reference>
<proteinExistence type="predicted"/>
<feature type="compositionally biased region" description="Basic and acidic residues" evidence="4">
    <location>
        <begin position="197"/>
        <end position="227"/>
    </location>
</feature>
<evidence type="ECO:0000313" key="6">
    <source>
        <dbReference type="EMBL" id="ORX81013.1"/>
    </source>
</evidence>
<dbReference type="PROSITE" id="PS50102">
    <property type="entry name" value="RRM"/>
    <property type="match status" value="1"/>
</dbReference>
<dbReference type="STRING" id="1754192.A0A1Y1X5G0"/>
<evidence type="ECO:0000259" key="5">
    <source>
        <dbReference type="PROSITE" id="PS50102"/>
    </source>
</evidence>
<dbReference type="GO" id="GO:0071011">
    <property type="term" value="C:precatalytic spliceosome"/>
    <property type="evidence" value="ECO:0007669"/>
    <property type="project" value="TreeGrafter"/>
</dbReference>
<name>A0A1Y1X5G0_9FUNG</name>
<dbReference type="InterPro" id="IPR035979">
    <property type="entry name" value="RBD_domain_sf"/>
</dbReference>
<dbReference type="InterPro" id="IPR051183">
    <property type="entry name" value="U1_U11-U12_snRNP_70-35kDa"/>
</dbReference>
<keyword evidence="3" id="KW-0694">RNA-binding</keyword>
<gene>
    <name evidence="6" type="ORF">BCR32DRAFT_268537</name>
</gene>
<evidence type="ECO:0000313" key="7">
    <source>
        <dbReference type="Proteomes" id="UP000193944"/>
    </source>
</evidence>
<dbReference type="Pfam" id="PF00076">
    <property type="entry name" value="RRM_1"/>
    <property type="match status" value="1"/>
</dbReference>
<dbReference type="GO" id="GO:0003729">
    <property type="term" value="F:mRNA binding"/>
    <property type="evidence" value="ECO:0007669"/>
    <property type="project" value="TreeGrafter"/>
</dbReference>
<keyword evidence="2" id="KW-0539">Nucleus</keyword>
<protein>
    <submittedName>
        <fullName evidence="6">RNA-binding domain-containing protein</fullName>
    </submittedName>
</protein>
<dbReference type="SUPFAM" id="SSF54928">
    <property type="entry name" value="RNA-binding domain, RBD"/>
    <property type="match status" value="1"/>
</dbReference>
<dbReference type="PANTHER" id="PTHR13952">
    <property type="entry name" value="U1 SMALL NUCLEAR RIBONUCLEOPROTEIN 70 KD"/>
    <property type="match status" value="1"/>
</dbReference>
<evidence type="ECO:0000256" key="2">
    <source>
        <dbReference type="ARBA" id="ARBA00023242"/>
    </source>
</evidence>
<keyword evidence="7" id="KW-1185">Reference proteome</keyword>
<dbReference type="InterPro" id="IPR000504">
    <property type="entry name" value="RRM_dom"/>
</dbReference>
<dbReference type="GO" id="GO:0000398">
    <property type="term" value="P:mRNA splicing, via spliceosome"/>
    <property type="evidence" value="ECO:0007669"/>
    <property type="project" value="TreeGrafter"/>
</dbReference>
<dbReference type="EMBL" id="MCFG01000129">
    <property type="protein sequence ID" value="ORX81013.1"/>
    <property type="molecule type" value="Genomic_DNA"/>
</dbReference>